<dbReference type="PANTHER" id="PTHR30185:SF18">
    <property type="entry name" value="TRANSCRIPTIONAL REGULATOR MTLR"/>
    <property type="match status" value="1"/>
</dbReference>
<dbReference type="Proteomes" id="UP000013783">
    <property type="component" value="Unassembled WGS sequence"/>
</dbReference>
<dbReference type="PANTHER" id="PTHR30185">
    <property type="entry name" value="CRYPTIC BETA-GLUCOSIDE BGL OPERON ANTITERMINATOR"/>
    <property type="match status" value="1"/>
</dbReference>
<dbReference type="AlphaFoldDB" id="R2NY80"/>
<accession>R2NY80</accession>
<dbReference type="Proteomes" id="UP000014148">
    <property type="component" value="Unassembled WGS sequence"/>
</dbReference>
<evidence type="ECO:0000313" key="6">
    <source>
        <dbReference type="Proteomes" id="UP000013783"/>
    </source>
</evidence>
<evidence type="ECO:0000256" key="1">
    <source>
        <dbReference type="ARBA" id="ARBA00023015"/>
    </source>
</evidence>
<keyword evidence="2" id="KW-0804">Transcription</keyword>
<dbReference type="PATRIC" id="fig|1158601.3.peg.2552"/>
<dbReference type="RefSeq" id="WP_010741400.1">
    <property type="nucleotide sequence ID" value="NZ_KB946251.1"/>
</dbReference>
<reference evidence="5 7" key="2">
    <citation type="submission" date="2013-03" db="EMBL/GenBank/DDBJ databases">
        <title>The Genome Sequence of Enterococcus malodoratus ATCC_43197 (PacBio/Illumina hybrid assembly).</title>
        <authorList>
            <consortium name="The Broad Institute Genomics Platform"/>
            <consortium name="The Broad Institute Genome Sequencing Center for Infectious Disease"/>
            <person name="Earl A."/>
            <person name="Russ C."/>
            <person name="Gilmore M."/>
            <person name="Surin D."/>
            <person name="Walker B."/>
            <person name="Young S."/>
            <person name="Zeng Q."/>
            <person name="Gargeya S."/>
            <person name="Fitzgerald M."/>
            <person name="Haas B."/>
            <person name="Abouelleil A."/>
            <person name="Allen A.W."/>
            <person name="Alvarado L."/>
            <person name="Arachchi H.M."/>
            <person name="Berlin A.M."/>
            <person name="Chapman S.B."/>
            <person name="Gainer-Dewar J."/>
            <person name="Goldberg J."/>
            <person name="Griggs A."/>
            <person name="Gujja S."/>
            <person name="Hansen M."/>
            <person name="Howarth C."/>
            <person name="Imamovic A."/>
            <person name="Ireland A."/>
            <person name="Larimer J."/>
            <person name="McCowan C."/>
            <person name="Murphy C."/>
            <person name="Pearson M."/>
            <person name="Poon T.W."/>
            <person name="Priest M."/>
            <person name="Roberts A."/>
            <person name="Saif S."/>
            <person name="Shea T."/>
            <person name="Sisk P."/>
            <person name="Sykes S."/>
            <person name="Wortman J."/>
            <person name="Nusbaum C."/>
            <person name="Birren B."/>
        </authorList>
    </citation>
    <scope>NUCLEOTIDE SEQUENCE [LARGE SCALE GENOMIC DNA]</scope>
    <source>
        <strain evidence="5 7">ATCC 43197</strain>
    </source>
</reference>
<protein>
    <recommendedName>
        <fullName evidence="3">Mga helix-turn-helix domain-containing protein</fullName>
    </recommendedName>
</protein>
<sequence>MDFREILGTSNKRRLRLIELMYYSREGLPSERILNELECSLPILLNDISLINELQDNFIVEKVKGLYRVKLKDDVSIGKLYSEALTTAPEFQIMEQLLFESCDNISELSSLLFLSTSNIQRYLKKIEPSLNKAGILLLYRPLRLEGKESVIRHFFYRYFIEKQYTLKYSLPEMNDDQIQSIEKFIIEFTKINHLAKKHIFHKRLTYSVFISLWRIKNGHHYAPEELRTQGLLLPEKERINDFSRMIRLVFNLRLTDEIMRDCLWVSFSDSIVFSREHREAALSDNPRYARLFNAHLELM</sequence>
<feature type="domain" description="Mga helix-turn-helix" evidence="3">
    <location>
        <begin position="74"/>
        <end position="159"/>
    </location>
</feature>
<dbReference type="eggNOG" id="COG3711">
    <property type="taxonomic scope" value="Bacteria"/>
</dbReference>
<dbReference type="STRING" id="71451.RV07_GL003679"/>
<organism evidence="4 6">
    <name type="scientific">Enterococcus malodoratus ATCC 43197</name>
    <dbReference type="NCBI Taxonomy" id="1158601"/>
    <lineage>
        <taxon>Bacteria</taxon>
        <taxon>Bacillati</taxon>
        <taxon>Bacillota</taxon>
        <taxon>Bacilli</taxon>
        <taxon>Lactobacillales</taxon>
        <taxon>Enterococcaceae</taxon>
        <taxon>Enterococcus</taxon>
    </lineage>
</organism>
<evidence type="ECO:0000313" key="7">
    <source>
        <dbReference type="Proteomes" id="UP000014148"/>
    </source>
</evidence>
<name>R2NY80_9ENTE</name>
<gene>
    <name evidence="5" type="ORF">I585_02937</name>
    <name evidence="4" type="ORF">UAI_02598</name>
</gene>
<evidence type="ECO:0000313" key="5">
    <source>
        <dbReference type="EMBL" id="EOT67416.1"/>
    </source>
</evidence>
<evidence type="ECO:0000259" key="3">
    <source>
        <dbReference type="Pfam" id="PF05043"/>
    </source>
</evidence>
<dbReference type="EMBL" id="ASWA01000003">
    <property type="protein sequence ID" value="EOT67416.1"/>
    <property type="molecule type" value="Genomic_DNA"/>
</dbReference>
<dbReference type="OrthoDB" id="2191269at2"/>
<dbReference type="InterPro" id="IPR050661">
    <property type="entry name" value="BglG_antiterminators"/>
</dbReference>
<dbReference type="EMBL" id="AJAK01000018">
    <property type="protein sequence ID" value="EOH75968.1"/>
    <property type="molecule type" value="Genomic_DNA"/>
</dbReference>
<evidence type="ECO:0000313" key="4">
    <source>
        <dbReference type="EMBL" id="EOH75968.1"/>
    </source>
</evidence>
<comment type="caution">
    <text evidence="4">The sequence shown here is derived from an EMBL/GenBank/DDBJ whole genome shotgun (WGS) entry which is preliminary data.</text>
</comment>
<evidence type="ECO:0000256" key="2">
    <source>
        <dbReference type="ARBA" id="ARBA00023163"/>
    </source>
</evidence>
<proteinExistence type="predicted"/>
<keyword evidence="7" id="KW-1185">Reference proteome</keyword>
<keyword evidence="1" id="KW-0805">Transcription regulation</keyword>
<dbReference type="InterPro" id="IPR007737">
    <property type="entry name" value="Mga_HTH"/>
</dbReference>
<reference evidence="4 6" key="1">
    <citation type="submission" date="2013-02" db="EMBL/GenBank/DDBJ databases">
        <title>The Genome Sequence of Enterococcus malodoratus ATCC_43197.</title>
        <authorList>
            <consortium name="The Broad Institute Genome Sequencing Platform"/>
            <consortium name="The Broad Institute Genome Sequencing Center for Infectious Disease"/>
            <person name="Earl A.M."/>
            <person name="Gilmore M.S."/>
            <person name="Lebreton F."/>
            <person name="Walker B."/>
            <person name="Young S.K."/>
            <person name="Zeng Q."/>
            <person name="Gargeya S."/>
            <person name="Fitzgerald M."/>
            <person name="Haas B."/>
            <person name="Abouelleil A."/>
            <person name="Alvarado L."/>
            <person name="Arachchi H.M."/>
            <person name="Berlin A.M."/>
            <person name="Chapman S.B."/>
            <person name="Dewar J."/>
            <person name="Goldberg J."/>
            <person name="Griggs A."/>
            <person name="Gujja S."/>
            <person name="Hansen M."/>
            <person name="Howarth C."/>
            <person name="Imamovic A."/>
            <person name="Larimer J."/>
            <person name="McCowan C."/>
            <person name="Murphy C."/>
            <person name="Neiman D."/>
            <person name="Pearson M."/>
            <person name="Priest M."/>
            <person name="Roberts A."/>
            <person name="Saif S."/>
            <person name="Shea T."/>
            <person name="Sisk P."/>
            <person name="Sykes S."/>
            <person name="Wortman J."/>
            <person name="Nusbaum C."/>
            <person name="Birren B."/>
        </authorList>
    </citation>
    <scope>NUCLEOTIDE SEQUENCE [LARGE SCALE GENOMIC DNA]</scope>
    <source>
        <strain evidence="4 6">ATCC 43197</strain>
    </source>
</reference>
<dbReference type="Pfam" id="PF05043">
    <property type="entry name" value="Mga"/>
    <property type="match status" value="1"/>
</dbReference>